<sequence>MLLLGKSHNLYYSNRRSSQEQPKILYTRMPQHQKKPNPNLKRVQSTFYVDFEFMLVLKF</sequence>
<reference evidence="1 2" key="2">
    <citation type="journal article" date="2018" name="New Phytol.">
        <title>High intraspecific genome diversity in the model arbuscular mycorrhizal symbiont Rhizophagus irregularis.</title>
        <authorList>
            <person name="Chen E.C.H."/>
            <person name="Morin E."/>
            <person name="Beaudet D."/>
            <person name="Noel J."/>
            <person name="Yildirir G."/>
            <person name="Ndikumana S."/>
            <person name="Charron P."/>
            <person name="St-Onge C."/>
            <person name="Giorgi J."/>
            <person name="Kruger M."/>
            <person name="Marton T."/>
            <person name="Ropars J."/>
            <person name="Grigoriev I.V."/>
            <person name="Hainaut M."/>
            <person name="Henrissat B."/>
            <person name="Roux C."/>
            <person name="Martin F."/>
            <person name="Corradi N."/>
        </authorList>
    </citation>
    <scope>NUCLEOTIDE SEQUENCE [LARGE SCALE GENOMIC DNA]</scope>
    <source>
        <strain evidence="1 2">DAOM 197198</strain>
    </source>
</reference>
<accession>A0A2P4PDC5</accession>
<dbReference type="EMBL" id="AUPC02000268">
    <property type="protein sequence ID" value="POG63381.1"/>
    <property type="molecule type" value="Genomic_DNA"/>
</dbReference>
<reference evidence="1 2" key="1">
    <citation type="journal article" date="2013" name="Proc. Natl. Acad. Sci. U.S.A.">
        <title>Genome of an arbuscular mycorrhizal fungus provides insight into the oldest plant symbiosis.</title>
        <authorList>
            <person name="Tisserant E."/>
            <person name="Malbreil M."/>
            <person name="Kuo A."/>
            <person name="Kohler A."/>
            <person name="Symeonidi A."/>
            <person name="Balestrini R."/>
            <person name="Charron P."/>
            <person name="Duensing N."/>
            <person name="Frei Dit Frey N."/>
            <person name="Gianinazzi-Pearson V."/>
            <person name="Gilbert L.B."/>
            <person name="Handa Y."/>
            <person name="Herr J.R."/>
            <person name="Hijri M."/>
            <person name="Koul R."/>
            <person name="Kawaguchi M."/>
            <person name="Krajinski F."/>
            <person name="Lammers P.J."/>
            <person name="Masclaux F.G."/>
            <person name="Murat C."/>
            <person name="Morin E."/>
            <person name="Ndikumana S."/>
            <person name="Pagni M."/>
            <person name="Petitpierre D."/>
            <person name="Requena N."/>
            <person name="Rosikiewicz P."/>
            <person name="Riley R."/>
            <person name="Saito K."/>
            <person name="San Clemente H."/>
            <person name="Shapiro H."/>
            <person name="van Tuinen D."/>
            <person name="Becard G."/>
            <person name="Bonfante P."/>
            <person name="Paszkowski U."/>
            <person name="Shachar-Hill Y.Y."/>
            <person name="Tuskan G.A."/>
            <person name="Young P.W."/>
            <person name="Sanders I.R."/>
            <person name="Henrissat B."/>
            <person name="Rensing S.A."/>
            <person name="Grigoriev I.V."/>
            <person name="Corradi N."/>
            <person name="Roux C."/>
            <person name="Martin F."/>
        </authorList>
    </citation>
    <scope>NUCLEOTIDE SEQUENCE [LARGE SCALE GENOMIC DNA]</scope>
    <source>
        <strain evidence="1 2">DAOM 197198</strain>
    </source>
</reference>
<name>A0A2P4PDC5_RHIID</name>
<dbReference type="Proteomes" id="UP000018888">
    <property type="component" value="Unassembled WGS sequence"/>
</dbReference>
<dbReference type="AlphaFoldDB" id="A0A2P4PDC5"/>
<proteinExistence type="predicted"/>
<evidence type="ECO:0000313" key="2">
    <source>
        <dbReference type="Proteomes" id="UP000018888"/>
    </source>
</evidence>
<gene>
    <name evidence="1" type="ORF">GLOIN_2v1686535</name>
</gene>
<protein>
    <submittedName>
        <fullName evidence="1">Uncharacterized protein</fullName>
    </submittedName>
</protein>
<comment type="caution">
    <text evidence="1">The sequence shown here is derived from an EMBL/GenBank/DDBJ whole genome shotgun (WGS) entry which is preliminary data.</text>
</comment>
<evidence type="ECO:0000313" key="1">
    <source>
        <dbReference type="EMBL" id="POG63381.1"/>
    </source>
</evidence>
<organism evidence="1 2">
    <name type="scientific">Rhizophagus irregularis (strain DAOM 181602 / DAOM 197198 / MUCL 43194)</name>
    <name type="common">Arbuscular mycorrhizal fungus</name>
    <name type="synonym">Glomus intraradices</name>
    <dbReference type="NCBI Taxonomy" id="747089"/>
    <lineage>
        <taxon>Eukaryota</taxon>
        <taxon>Fungi</taxon>
        <taxon>Fungi incertae sedis</taxon>
        <taxon>Mucoromycota</taxon>
        <taxon>Glomeromycotina</taxon>
        <taxon>Glomeromycetes</taxon>
        <taxon>Glomerales</taxon>
        <taxon>Glomeraceae</taxon>
        <taxon>Rhizophagus</taxon>
    </lineage>
</organism>
<keyword evidence="2" id="KW-1185">Reference proteome</keyword>